<feature type="transmembrane region" description="Helical" evidence="14">
    <location>
        <begin position="905"/>
        <end position="925"/>
    </location>
</feature>
<dbReference type="SUPFAM" id="SSF56954">
    <property type="entry name" value="Outer membrane efflux proteins (OEP)"/>
    <property type="match status" value="1"/>
</dbReference>
<gene>
    <name evidence="16" type="ORF">H2204_014365</name>
</gene>
<dbReference type="PANTHER" id="PTHR32063">
    <property type="match status" value="1"/>
</dbReference>
<comment type="similarity">
    <text evidence="3">Belongs to the resistance-nodulation-cell division (RND) (TC 2.A.6) family.</text>
</comment>
<feature type="transmembrane region" description="Helical" evidence="14">
    <location>
        <begin position="12"/>
        <end position="32"/>
    </location>
</feature>
<evidence type="ECO:0000256" key="9">
    <source>
        <dbReference type="ARBA" id="ARBA00022989"/>
    </source>
</evidence>
<feature type="transmembrane region" description="Helical" evidence="14">
    <location>
        <begin position="471"/>
        <end position="495"/>
    </location>
</feature>
<evidence type="ECO:0000259" key="15">
    <source>
        <dbReference type="SMART" id="SM00822"/>
    </source>
</evidence>
<name>A0AA39CML3_9EURO</name>
<evidence type="ECO:0000256" key="2">
    <source>
        <dbReference type="ARBA" id="ARBA00006484"/>
    </source>
</evidence>
<evidence type="ECO:0000256" key="12">
    <source>
        <dbReference type="SAM" id="Coils"/>
    </source>
</evidence>
<evidence type="ECO:0000256" key="1">
    <source>
        <dbReference type="ARBA" id="ARBA00004429"/>
    </source>
</evidence>
<evidence type="ECO:0000256" key="3">
    <source>
        <dbReference type="ARBA" id="ARBA00010942"/>
    </source>
</evidence>
<dbReference type="NCBIfam" id="TIGR00915">
    <property type="entry name" value="2A0602"/>
    <property type="match status" value="1"/>
</dbReference>
<evidence type="ECO:0000256" key="13">
    <source>
        <dbReference type="SAM" id="MobiDB-lite"/>
    </source>
</evidence>
<feature type="transmembrane region" description="Helical" evidence="14">
    <location>
        <begin position="368"/>
        <end position="389"/>
    </location>
</feature>
<accession>A0AA39CML3</accession>
<dbReference type="Gene3D" id="2.20.200.10">
    <property type="entry name" value="Outer membrane efflux proteins (OEP)"/>
    <property type="match status" value="1"/>
</dbReference>
<comment type="similarity">
    <text evidence="2">Belongs to the short-chain dehydrogenases/reductases (SDR) family.</text>
</comment>
<dbReference type="SUPFAM" id="SSF82693">
    <property type="entry name" value="Multidrug efflux transporter AcrB pore domain, PN1, PN2, PC1 and PC2 subdomains"/>
    <property type="match status" value="3"/>
</dbReference>
<keyword evidence="8" id="KW-0521">NADP</keyword>
<dbReference type="InterPro" id="IPR027463">
    <property type="entry name" value="AcrB_DN_DC_subdom"/>
</dbReference>
<feature type="domain" description="Ketoreductase" evidence="15">
    <location>
        <begin position="1070"/>
        <end position="1267"/>
    </location>
</feature>
<dbReference type="Pfam" id="PF00106">
    <property type="entry name" value="adh_short"/>
    <property type="match status" value="1"/>
</dbReference>
<dbReference type="Pfam" id="PF00873">
    <property type="entry name" value="ACR_tran"/>
    <property type="match status" value="1"/>
</dbReference>
<dbReference type="SUPFAM" id="SSF51735">
    <property type="entry name" value="NAD(P)-binding Rossmann-fold domains"/>
    <property type="match status" value="1"/>
</dbReference>
<dbReference type="Gene3D" id="3.30.70.1440">
    <property type="entry name" value="Multidrug efflux transporter AcrB pore domain"/>
    <property type="match status" value="1"/>
</dbReference>
<dbReference type="PRINTS" id="PR00702">
    <property type="entry name" value="ACRIFLAVINRP"/>
</dbReference>
<dbReference type="InterPro" id="IPR001036">
    <property type="entry name" value="Acrflvin-R"/>
</dbReference>
<dbReference type="NCBIfam" id="NF000282">
    <property type="entry name" value="RND_permease_1"/>
    <property type="match status" value="1"/>
</dbReference>
<feature type="coiled-coil region" evidence="12">
    <location>
        <begin position="1442"/>
        <end position="1494"/>
    </location>
</feature>
<evidence type="ECO:0000256" key="10">
    <source>
        <dbReference type="ARBA" id="ARBA00023002"/>
    </source>
</evidence>
<evidence type="ECO:0000256" key="5">
    <source>
        <dbReference type="ARBA" id="ARBA00022475"/>
    </source>
</evidence>
<dbReference type="EMBL" id="JAPDRN010000182">
    <property type="protein sequence ID" value="KAJ9614857.1"/>
    <property type="molecule type" value="Genomic_DNA"/>
</dbReference>
<sequence length="1769" mass="190326">MDFSRFFIDRPIFAAVLSIVIFAAGLISIPMLPIGEYPEVVPPSVVVRTVYPGANPKVIAETVATPLEEAINGVEGMIYLKSVAGSDGVLQMTITFRPGTDPDEAAVKVQNRVAQAQARLPEDVRRQGVTTQKQSPTFLMVVHLTSPNGKYDTLYLRNYARLHVKDALARIQGVGDAQIFGGGDYAMRAWLDPDKVASRGLTASDVVRAMREQNVQVSAGQLGAEPMPNSQFLTLINAQGRLRSEQEFGDIVLKSGADGEVVRLSDVARVELGAGDYTLRSQLDGKNAVGIGIFQAPGANALEIRDAVMASMDEMQKTMPADVKYEAVYDTTIFVRDSIKAVVSTLLEAIALVVLVVILFLQTWRASIIPLIAVPVSIVGTFGALYLLGFSINTLSLFGLVLAIGIVVDDAIVVVENVERNIEEGLTPLAAAHQAMREVSGPIIAIALVLCAVFVPMAFLSGVTGQFYKQFAVTIAISTVISAINSLTLSPALAARLLKPHGAPKDAPTRIIDRLFGWVFRPFNRFFKSSSEKYERGVSKILGRRGAVFVVYAVLLVGTGFIFKLVPPGFIPTQDKLYLIAGVKLPEGSSIARTDEMLRKVARIAQETDGVAHTISFPGLNALQFTNTPNTGVAFIPLKPFSERHGRTAAQINAEINQKIAGLQEGFAFAMMPPPILGLGNGNGYQMFIQDRGNLGYGALQNAVQSMQGAVAQTPGMAFPITSYQANVPQLDAEVDRVKAKAQGVQLTELFDTLQTYLGSAYVNDFNQFGRTWQVIAQADGQFRDSVEDIGKLRTRNDRGEMVPIGSMVTVKETYGPDPVLRFNGYPAADLAGEADPRVLSSAEAMNNLTAIAAKVLPVGMATEWTDLSYQQATQGKAAFIVFPVAIMLAFLVLAALYESWSLPLAVILIVPMTLLSALFGVWMTGGDNNVFVQVGLVVLMGLACKNAILIVEFARELEMGGKGIVEAALEACRLRLRPIVMTSIAFIAGTVPLVLSHGAGAEVRSVTGITVFAGMLGVTLFGLFLTPVFYVALRKFVTRNGGGQLRRRQPPAPASPYQGNESMNTHQNKIALVTGATRGIGLETVRQLAQAGVHTLLAGRKRETAVELALKLQAEGLPVEALQLDVNDGASIAEAVEQVRQRHGRLDILVNNAGIMIENPAQLPSEQSLDTWRRTFDTNVYALVAVTQAFLPLIKQAKSGRIVNVSSMLGSQTLHADPTSGIYDFKVPAYNASKAAVNSWTLALAHELRSTPIKVNTVHPGYVKTDMNGGNGEIEIAEGARSSVQMSLIGESGASGSFTYLGEVLPCLVLAGCVSVGPNYKAPVQEPVVLQGAQQPVFSTTSPVASWWAQFDDPVLEELVHGALSDNLDLRVAVARVSQARAVFVESRFDQAPHVTAGGSYDRRKQPDPQLGGQRVFSESYQLGFDAGWELDLFGRKRRAAEAARADLDAEQANLADAQVLIAAEVARNYFELRGTQKRIAVAQRTLVNLRDTQRLTEARWELGAGSELDVQSSRARLKAIEADIPLLEVAETQSRNRLAVLLGQRPEVLTAMLAPHEVPAFAKALPLGDTRELLRQRADVRVAERRLAAATARVGVATADLFPRLSLSGFVGFLGGDASGLVNGNNKAWSLTPSLSWAAFDFGTVKARLRASKAEAEGVAAQYEQAVLLALEDTENALTRYSKQQARLAIVVEQAQAARRAESLAQIRYREGSEDFLTLLDAQRTQLVADDALAAAESEVNVSVVGVYKALGGWGQSPQAPSVAQAR</sequence>
<feature type="transmembrane region" description="Helical" evidence="14">
    <location>
        <begin position="341"/>
        <end position="361"/>
    </location>
</feature>
<dbReference type="GO" id="GO:0016616">
    <property type="term" value="F:oxidoreductase activity, acting on the CH-OH group of donors, NAD or NADP as acceptor"/>
    <property type="evidence" value="ECO:0007669"/>
    <property type="project" value="InterPro"/>
</dbReference>
<evidence type="ECO:0000256" key="14">
    <source>
        <dbReference type="SAM" id="Phobius"/>
    </source>
</evidence>
<dbReference type="Gene3D" id="3.30.70.1320">
    <property type="entry name" value="Multidrug efflux transporter AcrB pore domain like"/>
    <property type="match status" value="1"/>
</dbReference>
<dbReference type="InterPro" id="IPR020904">
    <property type="entry name" value="Sc_DH/Rdtase_CS"/>
</dbReference>
<feature type="transmembrane region" description="Helical" evidence="14">
    <location>
        <begin position="878"/>
        <end position="898"/>
    </location>
</feature>
<feature type="transmembrane region" description="Helical" evidence="14">
    <location>
        <begin position="439"/>
        <end position="459"/>
    </location>
</feature>
<dbReference type="GO" id="GO:0042910">
    <property type="term" value="F:xenobiotic transmembrane transporter activity"/>
    <property type="evidence" value="ECO:0007669"/>
    <property type="project" value="TreeGrafter"/>
</dbReference>
<evidence type="ECO:0000256" key="11">
    <source>
        <dbReference type="ARBA" id="ARBA00023136"/>
    </source>
</evidence>
<dbReference type="InterPro" id="IPR004764">
    <property type="entry name" value="MdtF-like"/>
</dbReference>
<dbReference type="InterPro" id="IPR002347">
    <property type="entry name" value="SDR_fam"/>
</dbReference>
<evidence type="ECO:0000256" key="6">
    <source>
        <dbReference type="ARBA" id="ARBA00022519"/>
    </source>
</evidence>
<evidence type="ECO:0000256" key="7">
    <source>
        <dbReference type="ARBA" id="ARBA00022692"/>
    </source>
</evidence>
<feature type="transmembrane region" description="Helical" evidence="14">
    <location>
        <begin position="1008"/>
        <end position="1034"/>
    </location>
</feature>
<dbReference type="SUPFAM" id="SSF82866">
    <property type="entry name" value="Multidrug efflux transporter AcrB transmembrane domain"/>
    <property type="match status" value="2"/>
</dbReference>
<keyword evidence="7 14" id="KW-0812">Transmembrane</keyword>
<dbReference type="NCBIfam" id="TIGR01845">
    <property type="entry name" value="outer_NodT"/>
    <property type="match status" value="1"/>
</dbReference>
<evidence type="ECO:0000313" key="16">
    <source>
        <dbReference type="EMBL" id="KAJ9614857.1"/>
    </source>
</evidence>
<feature type="region of interest" description="Disordered" evidence="13">
    <location>
        <begin position="1043"/>
        <end position="1064"/>
    </location>
</feature>
<dbReference type="FunFam" id="3.30.70.1430:FF:000001">
    <property type="entry name" value="Efflux pump membrane transporter"/>
    <property type="match status" value="1"/>
</dbReference>
<dbReference type="GO" id="GO:0005886">
    <property type="term" value="C:plasma membrane"/>
    <property type="evidence" value="ECO:0007669"/>
    <property type="project" value="UniProtKB-SubCell"/>
</dbReference>
<dbReference type="GO" id="GO:0009636">
    <property type="term" value="P:response to toxic substance"/>
    <property type="evidence" value="ECO:0007669"/>
    <property type="project" value="UniProtKB-ARBA"/>
</dbReference>
<evidence type="ECO:0000256" key="4">
    <source>
        <dbReference type="ARBA" id="ARBA00022448"/>
    </source>
</evidence>
<dbReference type="InterPro" id="IPR036291">
    <property type="entry name" value="NAD(P)-bd_dom_sf"/>
</dbReference>
<dbReference type="InterPro" id="IPR045313">
    <property type="entry name" value="CBR1-like"/>
</dbReference>
<feature type="transmembrane region" description="Helical" evidence="14">
    <location>
        <begin position="931"/>
        <end position="954"/>
    </location>
</feature>
<keyword evidence="10" id="KW-0560">Oxidoreductase</keyword>
<dbReference type="GO" id="GO:0015562">
    <property type="term" value="F:efflux transmembrane transporter activity"/>
    <property type="evidence" value="ECO:0007669"/>
    <property type="project" value="InterPro"/>
</dbReference>
<dbReference type="Gene3D" id="3.30.70.1430">
    <property type="entry name" value="Multidrug efflux transporter AcrB pore domain"/>
    <property type="match status" value="2"/>
</dbReference>
<keyword evidence="9 14" id="KW-1133">Transmembrane helix</keyword>
<dbReference type="Gene3D" id="3.30.2090.10">
    <property type="entry name" value="Multidrug efflux transporter AcrB TolC docking domain, DN and DC subdomains"/>
    <property type="match status" value="2"/>
</dbReference>
<dbReference type="PANTHER" id="PTHR32063:SF11">
    <property type="entry name" value="CATION OR DRUG EFFLUX SYSTEM PROTEIN"/>
    <property type="match status" value="1"/>
</dbReference>
<feature type="transmembrane region" description="Helical" evidence="14">
    <location>
        <begin position="546"/>
        <end position="566"/>
    </location>
</feature>
<evidence type="ECO:0000256" key="8">
    <source>
        <dbReference type="ARBA" id="ARBA00022857"/>
    </source>
</evidence>
<keyword evidence="6" id="KW-0997">Cell inner membrane</keyword>
<keyword evidence="4" id="KW-0813">Transport</keyword>
<dbReference type="PROSITE" id="PS00061">
    <property type="entry name" value="ADH_SHORT"/>
    <property type="match status" value="1"/>
</dbReference>
<keyword evidence="11 14" id="KW-0472">Membrane</keyword>
<dbReference type="Gene3D" id="1.20.1600.10">
    <property type="entry name" value="Outer membrane efflux proteins (OEP)"/>
    <property type="match status" value="1"/>
</dbReference>
<feature type="transmembrane region" description="Helical" evidence="14">
    <location>
        <begin position="975"/>
        <end position="996"/>
    </location>
</feature>
<dbReference type="SMART" id="SM00822">
    <property type="entry name" value="PKS_KR"/>
    <property type="match status" value="1"/>
</dbReference>
<dbReference type="Gene3D" id="3.40.50.720">
    <property type="entry name" value="NAD(P)-binding Rossmann-like Domain"/>
    <property type="match status" value="1"/>
</dbReference>
<keyword evidence="12" id="KW-0175">Coiled coil</keyword>
<dbReference type="CDD" id="cd05324">
    <property type="entry name" value="carb_red_PTCR-like_SDR_c"/>
    <property type="match status" value="1"/>
</dbReference>
<keyword evidence="5" id="KW-1003">Cell membrane</keyword>
<proteinExistence type="inferred from homology"/>
<reference evidence="16" key="1">
    <citation type="submission" date="2022-10" db="EMBL/GenBank/DDBJ databases">
        <title>Culturing micro-colonial fungi from biological soil crusts in the Mojave desert and describing Neophaeococcomyces mojavensis, and introducing the new genera and species Taxawa tesnikishii.</title>
        <authorList>
            <person name="Kurbessoian T."/>
            <person name="Stajich J.E."/>
        </authorList>
    </citation>
    <scope>NUCLEOTIDE SEQUENCE</scope>
    <source>
        <strain evidence="16">TK_35</strain>
    </source>
</reference>
<protein>
    <recommendedName>
        <fullName evidence="15">Ketoreductase domain-containing protein</fullName>
    </recommendedName>
</protein>
<comment type="subcellular location">
    <subcellularLocation>
        <location evidence="1">Cell inner membrane</location>
        <topology evidence="1">Multi-pass membrane protein</topology>
    </subcellularLocation>
</comment>
<dbReference type="Gene3D" id="1.20.1640.10">
    <property type="entry name" value="Multidrug efflux transporter AcrB transmembrane domain"/>
    <property type="match status" value="2"/>
</dbReference>
<dbReference type="SUPFAM" id="SSF82714">
    <property type="entry name" value="Multidrug efflux transporter AcrB TolC docking domain, DN and DC subdomains"/>
    <property type="match status" value="2"/>
</dbReference>
<organism evidence="16">
    <name type="scientific">Knufia peltigerae</name>
    <dbReference type="NCBI Taxonomy" id="1002370"/>
    <lineage>
        <taxon>Eukaryota</taxon>
        <taxon>Fungi</taxon>
        <taxon>Dikarya</taxon>
        <taxon>Ascomycota</taxon>
        <taxon>Pezizomycotina</taxon>
        <taxon>Eurotiomycetes</taxon>
        <taxon>Chaetothyriomycetidae</taxon>
        <taxon>Chaetothyriales</taxon>
        <taxon>Trichomeriaceae</taxon>
        <taxon>Knufia</taxon>
    </lineage>
</organism>
<dbReference type="InterPro" id="IPR003423">
    <property type="entry name" value="OMP_efflux"/>
</dbReference>
<dbReference type="Pfam" id="PF02321">
    <property type="entry name" value="OEP"/>
    <property type="match status" value="2"/>
</dbReference>
<comment type="caution">
    <text evidence="16">The sequence shown here is derived from an EMBL/GenBank/DDBJ whole genome shotgun (WGS) entry which is preliminary data.</text>
</comment>
<dbReference type="InterPro" id="IPR010131">
    <property type="entry name" value="MdtP/NodT-like"/>
</dbReference>
<dbReference type="InterPro" id="IPR057326">
    <property type="entry name" value="KR_dom"/>
</dbReference>
<dbReference type="FunFam" id="1.20.1640.10:FF:000001">
    <property type="entry name" value="Efflux pump membrane transporter"/>
    <property type="match status" value="1"/>
</dbReference>